<feature type="transmembrane region" description="Helical" evidence="4">
    <location>
        <begin position="283"/>
        <end position="303"/>
    </location>
</feature>
<proteinExistence type="predicted"/>
<dbReference type="SUPFAM" id="SSF103473">
    <property type="entry name" value="MFS general substrate transporter"/>
    <property type="match status" value="1"/>
</dbReference>
<organism evidence="6 7">
    <name type="scientific">Geotalea uraniireducens</name>
    <dbReference type="NCBI Taxonomy" id="351604"/>
    <lineage>
        <taxon>Bacteria</taxon>
        <taxon>Pseudomonadati</taxon>
        <taxon>Thermodesulfobacteriota</taxon>
        <taxon>Desulfuromonadia</taxon>
        <taxon>Geobacterales</taxon>
        <taxon>Geobacteraceae</taxon>
        <taxon>Geotalea</taxon>
    </lineage>
</organism>
<feature type="transmembrane region" description="Helical" evidence="4">
    <location>
        <begin position="251"/>
        <end position="271"/>
    </location>
</feature>
<feature type="transmembrane region" description="Helical" evidence="4">
    <location>
        <begin position="73"/>
        <end position="93"/>
    </location>
</feature>
<feature type="transmembrane region" description="Helical" evidence="4">
    <location>
        <begin position="219"/>
        <end position="239"/>
    </location>
</feature>
<keyword evidence="1 4" id="KW-0812">Transmembrane</keyword>
<dbReference type="PROSITE" id="PS50850">
    <property type="entry name" value="MFS"/>
    <property type="match status" value="1"/>
</dbReference>
<dbReference type="InterPro" id="IPR011701">
    <property type="entry name" value="MFS"/>
</dbReference>
<dbReference type="PANTHER" id="PTHR23530">
    <property type="entry name" value="TRANSPORT PROTEIN-RELATED"/>
    <property type="match status" value="1"/>
</dbReference>
<feature type="domain" description="Major facilitator superfamily (MFS) profile" evidence="5">
    <location>
        <begin position="1"/>
        <end position="397"/>
    </location>
</feature>
<feature type="transmembrane region" description="Helical" evidence="4">
    <location>
        <begin position="373"/>
        <end position="392"/>
    </location>
</feature>
<sequence>MGHNAAMTSLRRNIPLLYAFSFLQMTLFPMAIITLFWKDRIGLSLAQILLLQSIFAVAMVVMEYPSGYISDRLGYRTALTLAAVLGVAGWGVYTVASSFRDVLIAETLLGISTSFISGTDSALLYESLKGTADEAAYGRFEGRSTFFGQTGEAAGALFAGVLYARYPLLPFLLQVAVWLLALLLTRGMSEPPRERHCQVNHLHEALASARYVFVDNRRLRVTVLLSIALGLASFYPVWLIQPYMRQAGVPLASFGPIWAGANLTVALCAVSSHRLREQFGDRGMIVFLIVLVWGGFLGLGLAVGVWGFLFYYLLTAMRGLRGPFLLHVAQAEIPSANRAGMLSLQSLCFRLLFAVTGPFIGRYADAHGVGNSFRLLFVAYLLLLPPLVWLFLRQRQKSAVSH</sequence>
<reference evidence="6 7" key="1">
    <citation type="submission" date="2022-12" db="EMBL/GenBank/DDBJ databases">
        <title>Polyphasic characterization of Geotalea uranireducens NIT-SL11 newly isolated from a complex of sewage sludge and microbially reduced graphene oxide.</title>
        <authorList>
            <person name="Xie L."/>
            <person name="Yoshida N."/>
            <person name="Meng L."/>
        </authorList>
    </citation>
    <scope>NUCLEOTIDE SEQUENCE [LARGE SCALE GENOMIC DNA]</scope>
    <source>
        <strain evidence="6 7">NIT-SL11</strain>
    </source>
</reference>
<feature type="transmembrane region" description="Helical" evidence="4">
    <location>
        <begin position="16"/>
        <end position="37"/>
    </location>
</feature>
<protein>
    <submittedName>
        <fullName evidence="6">MFS transporter</fullName>
    </submittedName>
</protein>
<keyword evidence="3 4" id="KW-0472">Membrane</keyword>
<dbReference type="Gene3D" id="1.20.1250.20">
    <property type="entry name" value="MFS general substrate transporter like domains"/>
    <property type="match status" value="1"/>
</dbReference>
<keyword evidence="2 4" id="KW-1133">Transmembrane helix</keyword>
<feature type="transmembrane region" description="Helical" evidence="4">
    <location>
        <begin position="166"/>
        <end position="185"/>
    </location>
</feature>
<feature type="transmembrane region" description="Helical" evidence="4">
    <location>
        <begin position="43"/>
        <end position="61"/>
    </location>
</feature>
<evidence type="ECO:0000256" key="2">
    <source>
        <dbReference type="ARBA" id="ARBA00022989"/>
    </source>
</evidence>
<accession>A0ABM8EQY0</accession>
<dbReference type="RefSeq" id="WP_282000761.1">
    <property type="nucleotide sequence ID" value="NZ_AP027151.1"/>
</dbReference>
<evidence type="ECO:0000313" key="7">
    <source>
        <dbReference type="Proteomes" id="UP001317705"/>
    </source>
</evidence>
<dbReference type="Pfam" id="PF07690">
    <property type="entry name" value="MFS_1"/>
    <property type="match status" value="1"/>
</dbReference>
<dbReference type="EMBL" id="AP027151">
    <property type="protein sequence ID" value="BDV44667.1"/>
    <property type="molecule type" value="Genomic_DNA"/>
</dbReference>
<keyword evidence="7" id="KW-1185">Reference proteome</keyword>
<evidence type="ECO:0000259" key="5">
    <source>
        <dbReference type="PROSITE" id="PS50850"/>
    </source>
</evidence>
<gene>
    <name evidence="6" type="ORF">GURASL_35900</name>
</gene>
<dbReference type="InterPro" id="IPR036259">
    <property type="entry name" value="MFS_trans_sf"/>
</dbReference>
<evidence type="ECO:0000256" key="4">
    <source>
        <dbReference type="SAM" id="Phobius"/>
    </source>
</evidence>
<evidence type="ECO:0000256" key="1">
    <source>
        <dbReference type="ARBA" id="ARBA00022692"/>
    </source>
</evidence>
<name>A0ABM8EQY0_9BACT</name>
<evidence type="ECO:0000313" key="6">
    <source>
        <dbReference type="EMBL" id="BDV44667.1"/>
    </source>
</evidence>
<dbReference type="Proteomes" id="UP001317705">
    <property type="component" value="Chromosome"/>
</dbReference>
<evidence type="ECO:0000256" key="3">
    <source>
        <dbReference type="ARBA" id="ARBA00023136"/>
    </source>
</evidence>
<dbReference type="InterPro" id="IPR020846">
    <property type="entry name" value="MFS_dom"/>
</dbReference>
<dbReference type="PANTHER" id="PTHR23530:SF1">
    <property type="entry name" value="PERMEASE, MAJOR FACILITATOR SUPERFAMILY-RELATED"/>
    <property type="match status" value="1"/>
</dbReference>
<dbReference type="InterPro" id="IPR053160">
    <property type="entry name" value="MFS_DHA3_Transporter"/>
</dbReference>